<comment type="caution">
    <text evidence="9">The sequence shown here is derived from an EMBL/GenBank/DDBJ whole genome shotgun (WGS) entry which is preliminary data.</text>
</comment>
<sequence>MSNYRPLSNITPAVKAIIIINVIIFLLINLMGKRSGIDWVNILGLHLPESKHFAFYQYITHMFTQEGLTHIFFNMFAVFMFGRILESVWGSKRFVIYYMVTGIGAALLYSLVSWYGYHNMQEEFYAFQNTPDPGLLAEFLRTHLGGIPNDLVAFIDGWTNHPNSQEYIKTAEAIYQNVIQGYVNIPMIGASGAVFGILLAFGMLFPNTELFIMFIPIPIKAKYFVLFYGAAELYLGIQNQVGDNVAHFAHLGGMLFGFFMIRYWRKHSKRFY</sequence>
<dbReference type="PANTHER" id="PTHR43731">
    <property type="entry name" value="RHOMBOID PROTEASE"/>
    <property type="match status" value="1"/>
</dbReference>
<feature type="transmembrane region" description="Helical" evidence="7">
    <location>
        <begin position="245"/>
        <end position="264"/>
    </location>
</feature>
<dbReference type="AlphaFoldDB" id="A0A0C3NDV6"/>
<evidence type="ECO:0000256" key="7">
    <source>
        <dbReference type="SAM" id="Phobius"/>
    </source>
</evidence>
<feature type="transmembrane region" description="Helical" evidence="7">
    <location>
        <begin position="67"/>
        <end position="85"/>
    </location>
</feature>
<dbReference type="OrthoDB" id="9807874at2"/>
<reference evidence="9 10" key="1">
    <citation type="submission" date="2014-07" db="EMBL/GenBank/DDBJ databases">
        <title>Porphyromonadaceae bacterium OUH 308042 = ATCC BAA-2681 = DSM 28342 draft genome.</title>
        <authorList>
            <person name="Sydenham T.V."/>
            <person name="Hasman H."/>
            <person name="Justensen U.S."/>
        </authorList>
    </citation>
    <scope>NUCLEOTIDE SEQUENCE [LARGE SCALE GENOMIC DNA]</scope>
    <source>
        <strain evidence="9 10">OUH 308042</strain>
    </source>
</reference>
<evidence type="ECO:0000256" key="1">
    <source>
        <dbReference type="ARBA" id="ARBA00004141"/>
    </source>
</evidence>
<dbReference type="SUPFAM" id="SSF144091">
    <property type="entry name" value="Rhomboid-like"/>
    <property type="match status" value="1"/>
</dbReference>
<evidence type="ECO:0000313" key="9">
    <source>
        <dbReference type="EMBL" id="KIO44292.1"/>
    </source>
</evidence>
<organism evidence="9 10">
    <name type="scientific">Sanguibacteroides justesenii</name>
    <dbReference type="NCBI Taxonomy" id="1547597"/>
    <lineage>
        <taxon>Bacteria</taxon>
        <taxon>Pseudomonadati</taxon>
        <taxon>Bacteroidota</taxon>
        <taxon>Bacteroidia</taxon>
        <taxon>Bacteroidales</taxon>
        <taxon>Porphyromonadaceae</taxon>
        <taxon>Sanguibacteroides</taxon>
    </lineage>
</organism>
<dbReference type="InterPro" id="IPR035952">
    <property type="entry name" value="Rhomboid-like_sf"/>
</dbReference>
<dbReference type="RefSeq" id="WP_041505183.1">
    <property type="nucleotide sequence ID" value="NZ_JPIU01000039.1"/>
</dbReference>
<evidence type="ECO:0000256" key="3">
    <source>
        <dbReference type="ARBA" id="ARBA00022692"/>
    </source>
</evidence>
<keyword evidence="6 7" id="KW-0472">Membrane</keyword>
<feature type="domain" description="Peptidase S54 rhomboid" evidence="8">
    <location>
        <begin position="172"/>
        <end position="263"/>
    </location>
</feature>
<evidence type="ECO:0000256" key="4">
    <source>
        <dbReference type="ARBA" id="ARBA00022801"/>
    </source>
</evidence>
<feature type="transmembrane region" description="Helical" evidence="7">
    <location>
        <begin position="185"/>
        <end position="205"/>
    </location>
</feature>
<dbReference type="GO" id="GO:0004252">
    <property type="term" value="F:serine-type endopeptidase activity"/>
    <property type="evidence" value="ECO:0007669"/>
    <property type="project" value="InterPro"/>
</dbReference>
<dbReference type="Gene3D" id="1.20.1540.10">
    <property type="entry name" value="Rhomboid-like"/>
    <property type="match status" value="1"/>
</dbReference>
<feature type="transmembrane region" description="Helical" evidence="7">
    <location>
        <begin position="12"/>
        <end position="31"/>
    </location>
</feature>
<dbReference type="Proteomes" id="UP000031980">
    <property type="component" value="Unassembled WGS sequence"/>
</dbReference>
<accession>A0A0C3NDV6</accession>
<evidence type="ECO:0000259" key="8">
    <source>
        <dbReference type="Pfam" id="PF01694"/>
    </source>
</evidence>
<dbReference type="GO" id="GO:0006508">
    <property type="term" value="P:proteolysis"/>
    <property type="evidence" value="ECO:0007669"/>
    <property type="project" value="UniProtKB-KW"/>
</dbReference>
<name>A0A0C3NDV6_9PORP</name>
<keyword evidence="5 7" id="KW-1133">Transmembrane helix</keyword>
<keyword evidence="3 7" id="KW-0812">Transmembrane</keyword>
<comment type="similarity">
    <text evidence="2">Belongs to the peptidase S54 family.</text>
</comment>
<evidence type="ECO:0000313" key="10">
    <source>
        <dbReference type="Proteomes" id="UP000031980"/>
    </source>
</evidence>
<proteinExistence type="inferred from homology"/>
<protein>
    <submittedName>
        <fullName evidence="9">Protease</fullName>
    </submittedName>
</protein>
<dbReference type="GO" id="GO:0016020">
    <property type="term" value="C:membrane"/>
    <property type="evidence" value="ECO:0007669"/>
    <property type="project" value="UniProtKB-SubCell"/>
</dbReference>
<dbReference type="Pfam" id="PF01694">
    <property type="entry name" value="Rhomboid"/>
    <property type="match status" value="2"/>
</dbReference>
<keyword evidence="4" id="KW-0378">Hydrolase</keyword>
<gene>
    <name evidence="9" type="ORF">BA92_08770</name>
</gene>
<evidence type="ECO:0000256" key="2">
    <source>
        <dbReference type="ARBA" id="ARBA00009045"/>
    </source>
</evidence>
<dbReference type="InterPro" id="IPR050925">
    <property type="entry name" value="Rhomboid_protease_S54"/>
</dbReference>
<dbReference type="PANTHER" id="PTHR43731:SF14">
    <property type="entry name" value="PRESENILIN-ASSOCIATED RHOMBOID-LIKE PROTEIN, MITOCHONDRIAL"/>
    <property type="match status" value="1"/>
</dbReference>
<keyword evidence="9" id="KW-0645">Protease</keyword>
<dbReference type="InterPro" id="IPR022764">
    <property type="entry name" value="Peptidase_S54_rhomboid_dom"/>
</dbReference>
<dbReference type="EMBL" id="JPIU01000039">
    <property type="protein sequence ID" value="KIO44292.1"/>
    <property type="molecule type" value="Genomic_DNA"/>
</dbReference>
<feature type="domain" description="Peptidase S54 rhomboid" evidence="8">
    <location>
        <begin position="54"/>
        <end position="114"/>
    </location>
</feature>
<feature type="transmembrane region" description="Helical" evidence="7">
    <location>
        <begin position="97"/>
        <end position="117"/>
    </location>
</feature>
<comment type="subcellular location">
    <subcellularLocation>
        <location evidence="1">Membrane</location>
        <topology evidence="1">Multi-pass membrane protein</topology>
    </subcellularLocation>
</comment>
<keyword evidence="10" id="KW-1185">Reference proteome</keyword>
<evidence type="ECO:0000256" key="5">
    <source>
        <dbReference type="ARBA" id="ARBA00022989"/>
    </source>
</evidence>
<evidence type="ECO:0000256" key="6">
    <source>
        <dbReference type="ARBA" id="ARBA00023136"/>
    </source>
</evidence>